<dbReference type="EMBL" id="NJHN03000036">
    <property type="protein sequence ID" value="KAH9422542.1"/>
    <property type="molecule type" value="Genomic_DNA"/>
</dbReference>
<comment type="caution">
    <text evidence="1">The sequence shown here is derived from an EMBL/GenBank/DDBJ whole genome shotgun (WGS) entry which is preliminary data.</text>
</comment>
<sequence>MAAIFTLVNKDNVRIFCMLYRDYMKKSFKDFISNGYSLIELFICKNATSVIKTLSLCFEIINIFSYTVNDAIIDFNNECVNFISESHSSHLFDQPLIHNYFLEMNYALKIVHNH</sequence>
<keyword evidence="2" id="KW-1185">Reference proteome</keyword>
<evidence type="ECO:0000313" key="1">
    <source>
        <dbReference type="EMBL" id="KAH9422542.1"/>
    </source>
</evidence>
<dbReference type="Proteomes" id="UP000887458">
    <property type="component" value="Unassembled WGS sequence"/>
</dbReference>
<proteinExistence type="predicted"/>
<protein>
    <submittedName>
        <fullName evidence="1">Uncharacterized protein</fullName>
    </submittedName>
</protein>
<gene>
    <name evidence="1" type="ORF">DERP_003218</name>
</gene>
<organism evidence="1 2">
    <name type="scientific">Dermatophagoides pteronyssinus</name>
    <name type="common">European house dust mite</name>
    <dbReference type="NCBI Taxonomy" id="6956"/>
    <lineage>
        <taxon>Eukaryota</taxon>
        <taxon>Metazoa</taxon>
        <taxon>Ecdysozoa</taxon>
        <taxon>Arthropoda</taxon>
        <taxon>Chelicerata</taxon>
        <taxon>Arachnida</taxon>
        <taxon>Acari</taxon>
        <taxon>Acariformes</taxon>
        <taxon>Sarcoptiformes</taxon>
        <taxon>Astigmata</taxon>
        <taxon>Psoroptidia</taxon>
        <taxon>Analgoidea</taxon>
        <taxon>Pyroglyphidae</taxon>
        <taxon>Dermatophagoidinae</taxon>
        <taxon>Dermatophagoides</taxon>
    </lineage>
</organism>
<name>A0ABQ8JIV1_DERPT</name>
<accession>A0ABQ8JIV1</accession>
<reference evidence="1 2" key="1">
    <citation type="journal article" date="2018" name="J. Allergy Clin. Immunol.">
        <title>High-quality assembly of Dermatophagoides pteronyssinus genome and transcriptome reveals a wide range of novel allergens.</title>
        <authorList>
            <person name="Liu X.Y."/>
            <person name="Yang K.Y."/>
            <person name="Wang M.Q."/>
            <person name="Kwok J.S."/>
            <person name="Zeng X."/>
            <person name="Yang Z."/>
            <person name="Xiao X.J."/>
            <person name="Lau C.P."/>
            <person name="Li Y."/>
            <person name="Huang Z.M."/>
            <person name="Ba J.G."/>
            <person name="Yim A.K."/>
            <person name="Ouyang C.Y."/>
            <person name="Ngai S.M."/>
            <person name="Chan T.F."/>
            <person name="Leung E.L."/>
            <person name="Liu L."/>
            <person name="Liu Z.G."/>
            <person name="Tsui S.K."/>
        </authorList>
    </citation>
    <scope>NUCLEOTIDE SEQUENCE [LARGE SCALE GENOMIC DNA]</scope>
    <source>
        <strain evidence="1">Derp</strain>
    </source>
</reference>
<reference evidence="1 2" key="2">
    <citation type="journal article" date="2022" name="Mol. Biol. Evol.">
        <title>Comparative Genomics Reveals Insights into the Divergent Evolution of Astigmatic Mites and Household Pest Adaptations.</title>
        <authorList>
            <person name="Xiong Q."/>
            <person name="Wan A.T."/>
            <person name="Liu X."/>
            <person name="Fung C.S."/>
            <person name="Xiao X."/>
            <person name="Malainual N."/>
            <person name="Hou J."/>
            <person name="Wang L."/>
            <person name="Wang M."/>
            <person name="Yang K.Y."/>
            <person name="Cui Y."/>
            <person name="Leung E.L."/>
            <person name="Nong W."/>
            <person name="Shin S.K."/>
            <person name="Au S.W."/>
            <person name="Jeong K.Y."/>
            <person name="Chew F.T."/>
            <person name="Hui J.H."/>
            <person name="Leung T.F."/>
            <person name="Tungtrongchitr A."/>
            <person name="Zhong N."/>
            <person name="Liu Z."/>
            <person name="Tsui S.K."/>
        </authorList>
    </citation>
    <scope>NUCLEOTIDE SEQUENCE [LARGE SCALE GENOMIC DNA]</scope>
    <source>
        <strain evidence="1">Derp</strain>
    </source>
</reference>
<evidence type="ECO:0000313" key="2">
    <source>
        <dbReference type="Proteomes" id="UP000887458"/>
    </source>
</evidence>